<organism evidence="4 7">
    <name type="scientific">Hydrogenophaga crassostreae</name>
    <dbReference type="NCBI Taxonomy" id="1763535"/>
    <lineage>
        <taxon>Bacteria</taxon>
        <taxon>Pseudomonadati</taxon>
        <taxon>Pseudomonadota</taxon>
        <taxon>Betaproteobacteria</taxon>
        <taxon>Burkholderiales</taxon>
        <taxon>Comamonadaceae</taxon>
        <taxon>Hydrogenophaga</taxon>
    </lineage>
</organism>
<dbReference type="Gene3D" id="1.10.530.10">
    <property type="match status" value="1"/>
</dbReference>
<evidence type="ECO:0000313" key="5">
    <source>
        <dbReference type="EMBL" id="OAD42455.1"/>
    </source>
</evidence>
<dbReference type="EMBL" id="CP017476">
    <property type="protein sequence ID" value="AOW12404.1"/>
    <property type="molecule type" value="Genomic_DNA"/>
</dbReference>
<reference evidence="5 6" key="1">
    <citation type="submission" date="2016-02" db="EMBL/GenBank/DDBJ databases">
        <title>Draft genome sequence of Hydrogenophaga sp. LPB0072.</title>
        <authorList>
            <person name="Shin S.-K."/>
            <person name="Yi H."/>
        </authorList>
    </citation>
    <scope>NUCLEOTIDE SEQUENCE [LARGE SCALE GENOMIC DNA]</scope>
    <source>
        <strain evidence="5 6">LPB0072</strain>
    </source>
</reference>
<evidence type="ECO:0000313" key="7">
    <source>
        <dbReference type="Proteomes" id="UP000185680"/>
    </source>
</evidence>
<dbReference type="PANTHER" id="PTHR37423:SF2">
    <property type="entry name" value="MEMBRANE-BOUND LYTIC MUREIN TRANSGLYCOSYLASE C"/>
    <property type="match status" value="1"/>
</dbReference>
<dbReference type="STRING" id="1763535.LPB072_05585"/>
<dbReference type="RefSeq" id="WP_066088595.1">
    <property type="nucleotide sequence ID" value="NZ_CP017476.1"/>
</dbReference>
<dbReference type="InterPro" id="IPR008258">
    <property type="entry name" value="Transglycosylase_SLT_dom_1"/>
</dbReference>
<dbReference type="EMBL" id="LVWD01000008">
    <property type="protein sequence ID" value="OAD42455.1"/>
    <property type="molecule type" value="Genomic_DNA"/>
</dbReference>
<dbReference type="Gene3D" id="1.25.40.10">
    <property type="entry name" value="Tetratricopeptide repeat domain"/>
    <property type="match status" value="1"/>
</dbReference>
<proteinExistence type="inferred from homology"/>
<evidence type="ECO:0000259" key="3">
    <source>
        <dbReference type="Pfam" id="PF01464"/>
    </source>
</evidence>
<feature type="signal peptide" evidence="2">
    <location>
        <begin position="1"/>
        <end position="22"/>
    </location>
</feature>
<evidence type="ECO:0000256" key="2">
    <source>
        <dbReference type="SAM" id="SignalP"/>
    </source>
</evidence>
<dbReference type="Proteomes" id="UP000185657">
    <property type="component" value="Unassembled WGS sequence"/>
</dbReference>
<comment type="similarity">
    <text evidence="1">Belongs to the transglycosylase Slt family.</text>
</comment>
<dbReference type="Pfam" id="PF01464">
    <property type="entry name" value="SLT"/>
    <property type="match status" value="1"/>
</dbReference>
<dbReference type="SUPFAM" id="SSF81901">
    <property type="entry name" value="HCP-like"/>
    <property type="match status" value="1"/>
</dbReference>
<feature type="chain" id="PRO_5044549629" description="Transglycosylase SLT domain-containing protein" evidence="2">
    <location>
        <begin position="23"/>
        <end position="320"/>
    </location>
</feature>
<reference evidence="4 7" key="2">
    <citation type="submission" date="2016-10" db="EMBL/GenBank/DDBJ databases">
        <title>Hydorgenophaga sp. LPB0072 isolated from gastropod.</title>
        <authorList>
            <person name="Kim E."/>
            <person name="Yi H."/>
        </authorList>
    </citation>
    <scope>NUCLEOTIDE SEQUENCE [LARGE SCALE GENOMIC DNA]</scope>
    <source>
        <strain evidence="4 7">LPB0072</strain>
    </source>
</reference>
<evidence type="ECO:0000313" key="6">
    <source>
        <dbReference type="Proteomes" id="UP000185657"/>
    </source>
</evidence>
<evidence type="ECO:0000313" key="4">
    <source>
        <dbReference type="EMBL" id="AOW12404.1"/>
    </source>
</evidence>
<keyword evidence="6" id="KW-1185">Reference proteome</keyword>
<dbReference type="Proteomes" id="UP000185680">
    <property type="component" value="Chromosome"/>
</dbReference>
<dbReference type="GO" id="GO:0000270">
    <property type="term" value="P:peptidoglycan metabolic process"/>
    <property type="evidence" value="ECO:0007669"/>
    <property type="project" value="InterPro"/>
</dbReference>
<dbReference type="PROSITE" id="PS00922">
    <property type="entry name" value="TRANSGLYCOSYLASE"/>
    <property type="match status" value="1"/>
</dbReference>
<dbReference type="PROSITE" id="PS51257">
    <property type="entry name" value="PROKAR_LIPOPROTEIN"/>
    <property type="match status" value="1"/>
</dbReference>
<dbReference type="GO" id="GO:0016020">
    <property type="term" value="C:membrane"/>
    <property type="evidence" value="ECO:0007669"/>
    <property type="project" value="InterPro"/>
</dbReference>
<dbReference type="InterPro" id="IPR000189">
    <property type="entry name" value="Transglyc_AS"/>
</dbReference>
<accession>A0A167IB72</accession>
<dbReference type="InterPro" id="IPR011990">
    <property type="entry name" value="TPR-like_helical_dom_sf"/>
</dbReference>
<dbReference type="SUPFAM" id="SSF53955">
    <property type="entry name" value="Lysozyme-like"/>
    <property type="match status" value="1"/>
</dbReference>
<dbReference type="KEGG" id="hyl:LPB072_05585"/>
<feature type="domain" description="Transglycosylase SLT" evidence="3">
    <location>
        <begin position="183"/>
        <end position="279"/>
    </location>
</feature>
<keyword evidence="2" id="KW-0732">Signal</keyword>
<name>A0A167IB72_9BURK</name>
<sequence length="320" mass="34621">MRSNLCQLLLAALACGAGMAGAEASQRTTLADHPPAAPQGENADPGALVALGQAALGSMNLDLAAQSYCHATRLGSVEGSYRLGRLLLQQRGFPRARAQARFVLQHAAELGNEEAKRLITTDTAFGGQAALRPSCLPETPRPMATGWVPASYDLQAQPVTAEEVERYLGQLNPERRSWAKQVQERAPFYGVDPRLAVSVVRAESNFDPDALSSANAQGLMQLIPATAIRFGVSDPKDPAQNIEGGLAYLRWLLNRFDHDVLKTTAAYNAGEGAVERYQGVPPYPETQAYVERILQFYRAAVHKAPPVPKARRNKLTKPRG</sequence>
<dbReference type="CDD" id="cd00254">
    <property type="entry name" value="LT-like"/>
    <property type="match status" value="1"/>
</dbReference>
<evidence type="ECO:0000256" key="1">
    <source>
        <dbReference type="ARBA" id="ARBA00007734"/>
    </source>
</evidence>
<dbReference type="PANTHER" id="PTHR37423">
    <property type="entry name" value="SOLUBLE LYTIC MUREIN TRANSGLYCOSYLASE-RELATED"/>
    <property type="match status" value="1"/>
</dbReference>
<protein>
    <recommendedName>
        <fullName evidence="3">Transglycosylase SLT domain-containing protein</fullName>
    </recommendedName>
</protein>
<dbReference type="AlphaFoldDB" id="A0A167IB72"/>
<dbReference type="GO" id="GO:0008933">
    <property type="term" value="F:peptidoglycan lytic transglycosylase activity"/>
    <property type="evidence" value="ECO:0007669"/>
    <property type="project" value="InterPro"/>
</dbReference>
<gene>
    <name evidence="4" type="ORF">LPB072_05585</name>
    <name evidence="5" type="ORF">LPB72_08165</name>
</gene>
<dbReference type="InterPro" id="IPR023346">
    <property type="entry name" value="Lysozyme-like_dom_sf"/>
</dbReference>